<organism evidence="1 2">
    <name type="scientific">Trichonephila inaurata madagascariensis</name>
    <dbReference type="NCBI Taxonomy" id="2747483"/>
    <lineage>
        <taxon>Eukaryota</taxon>
        <taxon>Metazoa</taxon>
        <taxon>Ecdysozoa</taxon>
        <taxon>Arthropoda</taxon>
        <taxon>Chelicerata</taxon>
        <taxon>Arachnida</taxon>
        <taxon>Araneae</taxon>
        <taxon>Araneomorphae</taxon>
        <taxon>Entelegynae</taxon>
        <taxon>Araneoidea</taxon>
        <taxon>Nephilidae</taxon>
        <taxon>Trichonephila</taxon>
        <taxon>Trichonephila inaurata</taxon>
    </lineage>
</organism>
<name>A0A8X6XFI0_9ARAC</name>
<keyword evidence="2" id="KW-1185">Reference proteome</keyword>
<comment type="caution">
    <text evidence="1">The sequence shown here is derived from an EMBL/GenBank/DDBJ whole genome shotgun (WGS) entry which is preliminary data.</text>
</comment>
<evidence type="ECO:0000313" key="1">
    <source>
        <dbReference type="EMBL" id="GFY52299.1"/>
    </source>
</evidence>
<sequence>MFSCYGNPYYFPKSQRRGIFSDSRSALQHHSGWSSANDEPSVFILVKLGKISEIHYVHLQWVPSYVNIEGNENVERDGLYKEGSVNEIATGTSLTYQELYPNATCKLNLI</sequence>
<dbReference type="Proteomes" id="UP000886998">
    <property type="component" value="Unassembled WGS sequence"/>
</dbReference>
<dbReference type="Gene3D" id="3.30.420.10">
    <property type="entry name" value="Ribonuclease H-like superfamily/Ribonuclease H"/>
    <property type="match status" value="1"/>
</dbReference>
<accession>A0A8X6XFI0</accession>
<protein>
    <submittedName>
        <fullName evidence="1">Uncharacterized protein</fullName>
    </submittedName>
</protein>
<evidence type="ECO:0000313" key="2">
    <source>
        <dbReference type="Proteomes" id="UP000886998"/>
    </source>
</evidence>
<proteinExistence type="predicted"/>
<dbReference type="GO" id="GO:0003676">
    <property type="term" value="F:nucleic acid binding"/>
    <property type="evidence" value="ECO:0007669"/>
    <property type="project" value="InterPro"/>
</dbReference>
<dbReference type="OrthoDB" id="6500414at2759"/>
<dbReference type="InterPro" id="IPR036397">
    <property type="entry name" value="RNaseH_sf"/>
</dbReference>
<dbReference type="AlphaFoldDB" id="A0A8X6XFI0"/>
<gene>
    <name evidence="1" type="ORF">TNIN_315811</name>
</gene>
<dbReference type="EMBL" id="BMAV01008611">
    <property type="protein sequence ID" value="GFY52299.1"/>
    <property type="molecule type" value="Genomic_DNA"/>
</dbReference>
<reference evidence="1" key="1">
    <citation type="submission" date="2020-08" db="EMBL/GenBank/DDBJ databases">
        <title>Multicomponent nature underlies the extraordinary mechanical properties of spider dragline silk.</title>
        <authorList>
            <person name="Kono N."/>
            <person name="Nakamura H."/>
            <person name="Mori M."/>
            <person name="Yoshida Y."/>
            <person name="Ohtoshi R."/>
            <person name="Malay A.D."/>
            <person name="Moran D.A.P."/>
            <person name="Tomita M."/>
            <person name="Numata K."/>
            <person name="Arakawa K."/>
        </authorList>
    </citation>
    <scope>NUCLEOTIDE SEQUENCE</scope>
</reference>